<protein>
    <submittedName>
        <fullName evidence="1">Uncharacterized protein</fullName>
    </submittedName>
</protein>
<reference evidence="1 2" key="1">
    <citation type="submission" date="2009-10" db="EMBL/GenBank/DDBJ databases">
        <authorList>
            <person name="Weinstock G."/>
            <person name="Sodergren E."/>
            <person name="Clifton S."/>
            <person name="Fulton L."/>
            <person name="Fulton B."/>
            <person name="Courtney L."/>
            <person name="Fronick C."/>
            <person name="Harrison M."/>
            <person name="Strong C."/>
            <person name="Farmer C."/>
            <person name="Delahaunty K."/>
            <person name="Markovic C."/>
            <person name="Hall O."/>
            <person name="Minx P."/>
            <person name="Tomlinson C."/>
            <person name="Mitreva M."/>
            <person name="Nelson J."/>
            <person name="Hou S."/>
            <person name="Wollam A."/>
            <person name="Pepin K.H."/>
            <person name="Johnson M."/>
            <person name="Bhonagiri V."/>
            <person name="Nash W.E."/>
            <person name="Warren W."/>
            <person name="Chinwalla A."/>
            <person name="Mardis E.R."/>
            <person name="Wilson R.K."/>
        </authorList>
    </citation>
    <scope>NUCLEOTIDE SEQUENCE [LARGE SCALE GENOMIC DNA]</scope>
    <source>
        <strain evidence="1 2">ATCC 23970</strain>
    </source>
</reference>
<gene>
    <name evidence="1" type="ORF">NEILACOT_03346</name>
</gene>
<dbReference type="EMBL" id="ACEQ02000003">
    <property type="protein sequence ID" value="EEZ76653.1"/>
    <property type="molecule type" value="Genomic_DNA"/>
</dbReference>
<evidence type="ECO:0000313" key="2">
    <source>
        <dbReference type="Proteomes" id="UP000003843"/>
    </source>
</evidence>
<comment type="caution">
    <text evidence="1">The sequence shown here is derived from an EMBL/GenBank/DDBJ whole genome shotgun (WGS) entry which is preliminary data.</text>
</comment>
<dbReference type="Proteomes" id="UP000003843">
    <property type="component" value="Unassembled WGS sequence"/>
</dbReference>
<evidence type="ECO:0000313" key="1">
    <source>
        <dbReference type="EMBL" id="EEZ76653.1"/>
    </source>
</evidence>
<sequence>MIDRLKNVGRILKSDVLTPGTETPEHRIFCRIQESDLPSKKGRLKT</sequence>
<accession>D0W750</accession>
<proteinExistence type="predicted"/>
<organism evidence="1 2">
    <name type="scientific">Neisseria lactamica ATCC 23970</name>
    <dbReference type="NCBI Taxonomy" id="546265"/>
    <lineage>
        <taxon>Bacteria</taxon>
        <taxon>Pseudomonadati</taxon>
        <taxon>Pseudomonadota</taxon>
        <taxon>Betaproteobacteria</taxon>
        <taxon>Neisseriales</taxon>
        <taxon>Neisseriaceae</taxon>
        <taxon>Neisseria</taxon>
    </lineage>
</organism>
<dbReference type="AlphaFoldDB" id="D0W750"/>
<name>D0W750_NEILA</name>